<accession>A0A0J1JBX7</accession>
<evidence type="ECO:0000313" key="2">
    <source>
        <dbReference type="EMBL" id="KLU99101.1"/>
    </source>
</evidence>
<evidence type="ECO:0000313" key="3">
    <source>
        <dbReference type="Proteomes" id="UP000036426"/>
    </source>
</evidence>
<keyword evidence="3" id="KW-1185">Reference proteome</keyword>
<reference evidence="2 3" key="1">
    <citation type="submission" date="2015-05" db="EMBL/GenBank/DDBJ databases">
        <title>Photobacterium galathea sp. nov.</title>
        <authorList>
            <person name="Machado H."/>
            <person name="Gram L."/>
        </authorList>
    </citation>
    <scope>NUCLEOTIDE SEQUENCE [LARGE SCALE GENOMIC DNA]</scope>
    <source>
        <strain evidence="2 3">DSM 25995</strain>
    </source>
</reference>
<protein>
    <recommendedName>
        <fullName evidence="1">DUF4397 domain-containing protein</fullName>
    </recommendedName>
</protein>
<feature type="domain" description="DUF4397" evidence="1">
    <location>
        <begin position="243"/>
        <end position="363"/>
    </location>
</feature>
<dbReference type="AlphaFoldDB" id="A0A0J1JBX7"/>
<evidence type="ECO:0000259" key="1">
    <source>
        <dbReference type="Pfam" id="PF14344"/>
    </source>
</evidence>
<proteinExistence type="predicted"/>
<dbReference type="InterPro" id="IPR025510">
    <property type="entry name" value="DUF4397"/>
</dbReference>
<dbReference type="RefSeq" id="WP_047876020.1">
    <property type="nucleotide sequence ID" value="NZ_BMYC01000006.1"/>
</dbReference>
<feature type="domain" description="DUF4397" evidence="1">
    <location>
        <begin position="26"/>
        <end position="145"/>
    </location>
</feature>
<comment type="caution">
    <text evidence="2">The sequence shown here is derived from an EMBL/GenBank/DDBJ whole genome shotgun (WGS) entry which is preliminary data.</text>
</comment>
<dbReference type="Pfam" id="PF14344">
    <property type="entry name" value="DUF4397"/>
    <property type="match status" value="2"/>
</dbReference>
<dbReference type="PATRIC" id="fig|754436.4.peg.4019"/>
<name>A0A0J1JBX7_9GAMM</name>
<dbReference type="EMBL" id="LDOV01000037">
    <property type="protein sequence ID" value="KLU99101.1"/>
    <property type="molecule type" value="Genomic_DNA"/>
</dbReference>
<dbReference type="PROSITE" id="PS51257">
    <property type="entry name" value="PROKAR_LIPOPROTEIN"/>
    <property type="match status" value="1"/>
</dbReference>
<gene>
    <name evidence="2" type="ORF">ABT58_18995</name>
</gene>
<organism evidence="2 3">
    <name type="scientific">Photobacterium aphoticum</name>
    <dbReference type="NCBI Taxonomy" id="754436"/>
    <lineage>
        <taxon>Bacteria</taxon>
        <taxon>Pseudomonadati</taxon>
        <taxon>Pseudomonadota</taxon>
        <taxon>Gammaproteobacteria</taxon>
        <taxon>Vibrionales</taxon>
        <taxon>Vibrionaceae</taxon>
        <taxon>Photobacterium</taxon>
    </lineage>
</organism>
<sequence length="443" mass="45951">MTLKPLSLAVISAVLLVGCNDDNDTAKLRVTHASSDAPLVAVKLNGDVVDALAEVDYQQASPFLAVDSGTYDVSVDALLPADETLEVIAANLDLAGDMQYDVFAVNNTASIEPVVLMRDDIFIGGNQVRVDVLHAHPDVPGVDIYLSTSDSITSEAPAISGLAFKVDSPDLPVTLPSDTYRIRVTLAGQKDVVFDSGELDLAGGSDLMITAVPNVDGGAVSPVNLLVADGDDMAVLRNTGEKATVRVVHAVKDAVEVDVQASGSTVAGFEAIAFKEFRSEDLPAGSYDLSVVANIDPSIVVFDAPGTEVESGTASSIYAVGSFVSASDFDIEPLLIEEDLRSVATYAKVRVVHASTAAGTVDVHASADGMFSEATVVLEDVEFKDNAVLNVPGGSYSLAVTPANSLEPLITGDASVEDGGVYSVVATDDLTGFVINVDTTPSE</sequence>
<dbReference type="OrthoDB" id="9783299at2"/>
<dbReference type="Proteomes" id="UP000036426">
    <property type="component" value="Unassembled WGS sequence"/>
</dbReference>